<organism evidence="4 5">
    <name type="scientific">Chelatococcus asaccharovorans</name>
    <dbReference type="NCBI Taxonomy" id="28210"/>
    <lineage>
        <taxon>Bacteria</taxon>
        <taxon>Pseudomonadati</taxon>
        <taxon>Pseudomonadota</taxon>
        <taxon>Alphaproteobacteria</taxon>
        <taxon>Hyphomicrobiales</taxon>
        <taxon>Chelatococcaceae</taxon>
        <taxon>Chelatococcus</taxon>
    </lineage>
</organism>
<dbReference type="GO" id="GO:0016829">
    <property type="term" value="F:lyase activity"/>
    <property type="evidence" value="ECO:0007669"/>
    <property type="project" value="InterPro"/>
</dbReference>
<dbReference type="Gene3D" id="1.10.4100.10">
    <property type="entry name" value="2-methylcitrate dehydratase PrpD"/>
    <property type="match status" value="1"/>
</dbReference>
<evidence type="ECO:0000259" key="2">
    <source>
        <dbReference type="Pfam" id="PF03972"/>
    </source>
</evidence>
<dbReference type="InterPro" id="IPR042183">
    <property type="entry name" value="MmgE/PrpD_sf_1"/>
</dbReference>
<dbReference type="Pfam" id="PF03972">
    <property type="entry name" value="MmgE_PrpD_N"/>
    <property type="match status" value="1"/>
</dbReference>
<accession>A0A2V3TZ03</accession>
<sequence length="474" mass="48611">MTAPAIADVLAQFVCGLTPADIPAVVMERARHLILDGIGTGIAARARGMDEAFVAALTSLAGAGACSVVGHAERFQPRDAALLNGLLIHSLEFDDTHMGAVLHPTATAFAAALAAAEMTGAADDALVTAYVAGLECSTRVGALAPGAFQAAGFHPTGVVGVFSAALAAGKLLGLTAQQLVDAQGLALSMASGSMQFLRGGGVGKRFHAGWAAQCGLLAASLAREGIAGAQGAFEGQHGLFASFTHAPMPADQADAMLATLGASWETLAVAVKPFPAAYYTHACIEAAIDLALTHAIDIKAIARVEARVPPPVLPKIAEPKAAKAQPAGVSEAQFALPFLVATALAARRFGLGELTPEQLADPAILDLARRVTCMGDATLDFPRYYGGAVTVVLDNDSRLTKRIAINLGAKDRPVDLDFILTKFAGNCELAGLTSSEVLATRIGHDIRGHDIRGHDIRGHDIRGLVAATGDHGPA</sequence>
<keyword evidence="5" id="KW-1185">Reference proteome</keyword>
<comment type="caution">
    <text evidence="4">The sequence shown here is derived from an EMBL/GenBank/DDBJ whole genome shotgun (WGS) entry which is preliminary data.</text>
</comment>
<feature type="domain" description="MmgE/PrpD C-terminal" evidence="3">
    <location>
        <begin position="274"/>
        <end position="428"/>
    </location>
</feature>
<dbReference type="EMBL" id="QJJK01000011">
    <property type="protein sequence ID" value="PXW54626.1"/>
    <property type="molecule type" value="Genomic_DNA"/>
</dbReference>
<dbReference type="InterPro" id="IPR005656">
    <property type="entry name" value="MmgE_PrpD"/>
</dbReference>
<dbReference type="InterPro" id="IPR036148">
    <property type="entry name" value="MmgE/PrpD_sf"/>
</dbReference>
<dbReference type="InterPro" id="IPR045337">
    <property type="entry name" value="MmgE_PrpD_C"/>
</dbReference>
<comment type="similarity">
    <text evidence="1">Belongs to the PrpD family.</text>
</comment>
<dbReference type="Proteomes" id="UP000248021">
    <property type="component" value="Unassembled WGS sequence"/>
</dbReference>
<name>A0A2V3TZ03_9HYPH</name>
<dbReference type="PANTHER" id="PTHR16943">
    <property type="entry name" value="2-METHYLCITRATE DEHYDRATASE-RELATED"/>
    <property type="match status" value="1"/>
</dbReference>
<dbReference type="Gene3D" id="3.30.1330.120">
    <property type="entry name" value="2-methylcitrate dehydratase PrpD"/>
    <property type="match status" value="1"/>
</dbReference>
<gene>
    <name evidence="4" type="ORF">C7450_111157</name>
</gene>
<dbReference type="OrthoDB" id="5415580at2"/>
<evidence type="ECO:0000313" key="5">
    <source>
        <dbReference type="Proteomes" id="UP000248021"/>
    </source>
</evidence>
<evidence type="ECO:0000256" key="1">
    <source>
        <dbReference type="ARBA" id="ARBA00006174"/>
    </source>
</evidence>
<protein>
    <submittedName>
        <fullName evidence="4">2-methylcitrate dehydratase PrpD</fullName>
    </submittedName>
</protein>
<dbReference type="PANTHER" id="PTHR16943:SF8">
    <property type="entry name" value="2-METHYLCITRATE DEHYDRATASE"/>
    <property type="match status" value="1"/>
</dbReference>
<proteinExistence type="inferred from homology"/>
<dbReference type="InterPro" id="IPR045336">
    <property type="entry name" value="MmgE_PrpD_N"/>
</dbReference>
<dbReference type="AlphaFoldDB" id="A0A2V3TZ03"/>
<dbReference type="InterPro" id="IPR042188">
    <property type="entry name" value="MmgE/PrpD_sf_2"/>
</dbReference>
<feature type="domain" description="MmgE/PrpD N-terminal" evidence="2">
    <location>
        <begin position="10"/>
        <end position="246"/>
    </location>
</feature>
<dbReference type="RefSeq" id="WP_110377087.1">
    <property type="nucleotide sequence ID" value="NZ_JAHBRY010000001.1"/>
</dbReference>
<dbReference type="SUPFAM" id="SSF103378">
    <property type="entry name" value="2-methylcitrate dehydratase PrpD"/>
    <property type="match status" value="1"/>
</dbReference>
<reference evidence="4 5" key="1">
    <citation type="submission" date="2018-05" db="EMBL/GenBank/DDBJ databases">
        <title>Genomic Encyclopedia of Type Strains, Phase IV (KMG-IV): sequencing the most valuable type-strain genomes for metagenomic binning, comparative biology and taxonomic classification.</title>
        <authorList>
            <person name="Goeker M."/>
        </authorList>
    </citation>
    <scope>NUCLEOTIDE SEQUENCE [LARGE SCALE GENOMIC DNA]</scope>
    <source>
        <strain evidence="4 5">DSM 6462</strain>
    </source>
</reference>
<evidence type="ECO:0000313" key="4">
    <source>
        <dbReference type="EMBL" id="PXW54626.1"/>
    </source>
</evidence>
<evidence type="ECO:0000259" key="3">
    <source>
        <dbReference type="Pfam" id="PF19305"/>
    </source>
</evidence>
<dbReference type="Pfam" id="PF19305">
    <property type="entry name" value="MmgE_PrpD_C"/>
    <property type="match status" value="1"/>
</dbReference>